<evidence type="ECO:0000256" key="5">
    <source>
        <dbReference type="ARBA" id="ARBA00023136"/>
    </source>
</evidence>
<dbReference type="GO" id="GO:0016020">
    <property type="term" value="C:membrane"/>
    <property type="evidence" value="ECO:0007669"/>
    <property type="project" value="UniProtKB-SubCell"/>
</dbReference>
<evidence type="ECO:0000313" key="8">
    <source>
        <dbReference type="EMBL" id="RMA41488.1"/>
    </source>
</evidence>
<comment type="similarity">
    <text evidence="2">Belongs to the drug/metabolite transporter (DMT) superfamily. 10 TMS drug/metabolite exporter (DME) (TC 2.A.7.3) family.</text>
</comment>
<reference evidence="8 9" key="1">
    <citation type="submission" date="2018-10" db="EMBL/GenBank/DDBJ databases">
        <authorList>
            <person name="Jung H.S."/>
            <person name="Jeon C.O."/>
        </authorList>
    </citation>
    <scope>NUCLEOTIDE SEQUENCE [LARGE SCALE GENOMIC DNA]</scope>
    <source>
        <strain evidence="8 9">MA-7-27</strain>
    </source>
</reference>
<feature type="domain" description="EamA" evidence="7">
    <location>
        <begin position="16"/>
        <end position="148"/>
    </location>
</feature>
<comment type="subcellular location">
    <subcellularLocation>
        <location evidence="1">Membrane</location>
        <topology evidence="1">Multi-pass membrane protein</topology>
    </subcellularLocation>
</comment>
<evidence type="ECO:0000256" key="1">
    <source>
        <dbReference type="ARBA" id="ARBA00004141"/>
    </source>
</evidence>
<protein>
    <submittedName>
        <fullName evidence="8">DMT family transporter</fullName>
    </submittedName>
</protein>
<evidence type="ECO:0000256" key="3">
    <source>
        <dbReference type="ARBA" id="ARBA00022692"/>
    </source>
</evidence>
<comment type="caution">
    <text evidence="8">The sequence shown here is derived from an EMBL/GenBank/DDBJ whole genome shotgun (WGS) entry which is preliminary data.</text>
</comment>
<keyword evidence="5 6" id="KW-0472">Membrane</keyword>
<feature type="transmembrane region" description="Helical" evidence="6">
    <location>
        <begin position="131"/>
        <end position="149"/>
    </location>
</feature>
<evidence type="ECO:0000313" key="9">
    <source>
        <dbReference type="Proteomes" id="UP000281343"/>
    </source>
</evidence>
<dbReference type="SUPFAM" id="SSF103481">
    <property type="entry name" value="Multidrug resistance efflux transporter EmrE"/>
    <property type="match status" value="2"/>
</dbReference>
<dbReference type="AlphaFoldDB" id="A0A3L9Y2K5"/>
<dbReference type="InterPro" id="IPR037185">
    <property type="entry name" value="EmrE-like"/>
</dbReference>
<feature type="domain" description="EamA" evidence="7">
    <location>
        <begin position="157"/>
        <end position="284"/>
    </location>
</feature>
<evidence type="ECO:0000259" key="7">
    <source>
        <dbReference type="Pfam" id="PF00892"/>
    </source>
</evidence>
<dbReference type="PANTHER" id="PTHR22911:SF6">
    <property type="entry name" value="SOLUTE CARRIER FAMILY 35 MEMBER G1"/>
    <property type="match status" value="1"/>
</dbReference>
<evidence type="ECO:0000256" key="6">
    <source>
        <dbReference type="SAM" id="Phobius"/>
    </source>
</evidence>
<feature type="transmembrane region" description="Helical" evidence="6">
    <location>
        <begin position="214"/>
        <end position="235"/>
    </location>
</feature>
<feature type="transmembrane region" description="Helical" evidence="6">
    <location>
        <begin position="155"/>
        <end position="176"/>
    </location>
</feature>
<feature type="transmembrane region" description="Helical" evidence="6">
    <location>
        <begin position="272"/>
        <end position="291"/>
    </location>
</feature>
<feature type="transmembrane region" description="Helical" evidence="6">
    <location>
        <begin position="93"/>
        <end position="124"/>
    </location>
</feature>
<gene>
    <name evidence="8" type="ORF">D9R08_14325</name>
</gene>
<name>A0A3L9Y2K5_9RHOB</name>
<dbReference type="OrthoDB" id="9810329at2"/>
<feature type="transmembrane region" description="Helical" evidence="6">
    <location>
        <begin position="50"/>
        <end position="73"/>
    </location>
</feature>
<dbReference type="PANTHER" id="PTHR22911">
    <property type="entry name" value="ACYL-MALONYL CONDENSING ENZYME-RELATED"/>
    <property type="match status" value="1"/>
</dbReference>
<sequence length="302" mass="32145">MAEAGQTVANQSRAGSAAIWMIGAIVSFSAMAVAGRTVTVELDTFELMTYRSAVSLVLVLAIGGVLGTLGQVRRNRLGLHAVRNLTHFAGQNLWFYAITLIPLAQVFALEFTSPLWVMLFAALFLGERLTLVKALAGLAGFIGILIVIRPGSAPISPGMIAAAMAAICFAATAIVTKFLTRTETITCILFHLAAMQLVFGLVVCLIDGQMTWPSLAIAPWVVLIGIAGLTAHFCITKALSLAPASIVMPMDFVRLPAIAIVGMAFYAEPLEWPVFLGAILIFAANYANILAESRAQRRPAQL</sequence>
<proteinExistence type="inferred from homology"/>
<dbReference type="Proteomes" id="UP000281343">
    <property type="component" value="Unassembled WGS sequence"/>
</dbReference>
<feature type="transmembrane region" description="Helical" evidence="6">
    <location>
        <begin position="17"/>
        <end position="38"/>
    </location>
</feature>
<feature type="transmembrane region" description="Helical" evidence="6">
    <location>
        <begin position="188"/>
        <end position="208"/>
    </location>
</feature>
<keyword evidence="9" id="KW-1185">Reference proteome</keyword>
<evidence type="ECO:0000256" key="2">
    <source>
        <dbReference type="ARBA" id="ARBA00009853"/>
    </source>
</evidence>
<accession>A0A3L9Y2K5</accession>
<keyword evidence="3 6" id="KW-0812">Transmembrane</keyword>
<dbReference type="RefSeq" id="WP_121898747.1">
    <property type="nucleotide sequence ID" value="NZ_RCNT01000007.1"/>
</dbReference>
<keyword evidence="4 6" id="KW-1133">Transmembrane helix</keyword>
<dbReference type="InterPro" id="IPR000620">
    <property type="entry name" value="EamA_dom"/>
</dbReference>
<organism evidence="8 9">
    <name type="scientific">Rhodophyticola porphyridii</name>
    <dbReference type="NCBI Taxonomy" id="1852017"/>
    <lineage>
        <taxon>Bacteria</taxon>
        <taxon>Pseudomonadati</taxon>
        <taxon>Pseudomonadota</taxon>
        <taxon>Alphaproteobacteria</taxon>
        <taxon>Rhodobacterales</taxon>
        <taxon>Roseobacteraceae</taxon>
        <taxon>Rhodophyticola</taxon>
    </lineage>
</organism>
<dbReference type="EMBL" id="RCNT01000007">
    <property type="protein sequence ID" value="RMA41488.1"/>
    <property type="molecule type" value="Genomic_DNA"/>
</dbReference>
<dbReference type="Pfam" id="PF00892">
    <property type="entry name" value="EamA"/>
    <property type="match status" value="2"/>
</dbReference>
<evidence type="ECO:0000256" key="4">
    <source>
        <dbReference type="ARBA" id="ARBA00022989"/>
    </source>
</evidence>